<organism evidence="1 2">
    <name type="scientific">Cedecea davisae DSM 4568</name>
    <dbReference type="NCBI Taxonomy" id="566551"/>
    <lineage>
        <taxon>Bacteria</taxon>
        <taxon>Pseudomonadati</taxon>
        <taxon>Pseudomonadota</taxon>
        <taxon>Gammaproteobacteria</taxon>
        <taxon>Enterobacterales</taxon>
        <taxon>Enterobacteriaceae</taxon>
        <taxon>Cedecea</taxon>
    </lineage>
</organism>
<sequence length="45" mass="5181">MKCVENGMKCIPEGMNDLESGFYFSFVSAYYRCMVRICCILNVKS</sequence>
<dbReference type="PATRIC" id="fig|566551.4.peg.4183"/>
<gene>
    <name evidence="1" type="ORF">HMPREF0201_04576</name>
</gene>
<dbReference type="HOGENOM" id="CLU_3197660_0_0_6"/>
<evidence type="ECO:0000313" key="1">
    <source>
        <dbReference type="EMBL" id="EPF12973.1"/>
    </source>
</evidence>
<dbReference type="AlphaFoldDB" id="S3IGH9"/>
<reference evidence="1 2" key="1">
    <citation type="submission" date="2013-04" db="EMBL/GenBank/DDBJ databases">
        <authorList>
            <person name="Weinstock G."/>
            <person name="Sodergren E."/>
            <person name="Lobos E.A."/>
            <person name="Fulton L."/>
            <person name="Fulton R."/>
            <person name="Courtney L."/>
            <person name="Fronick C."/>
            <person name="O'Laughlin M."/>
            <person name="Godfrey J."/>
            <person name="Wilson R.M."/>
            <person name="Miner T."/>
            <person name="Farmer C."/>
            <person name="Delehaunty K."/>
            <person name="Cordes M."/>
            <person name="Minx P."/>
            <person name="Tomlinson C."/>
            <person name="Chen J."/>
            <person name="Wollam A."/>
            <person name="Pepin K.H."/>
            <person name="Palsikar V.B."/>
            <person name="Zhang X."/>
            <person name="Suruliraj S."/>
            <person name="Perna N.T."/>
            <person name="Plunkett G."/>
            <person name="Warren W."/>
            <person name="Mitreva M."/>
            <person name="Mardis E.R."/>
            <person name="Wilson R.K."/>
        </authorList>
    </citation>
    <scope>NUCLEOTIDE SEQUENCE [LARGE SCALE GENOMIC DNA]</scope>
    <source>
        <strain evidence="1 2">DSM 4568</strain>
    </source>
</reference>
<comment type="caution">
    <text evidence="1">The sequence shown here is derived from an EMBL/GenBank/DDBJ whole genome shotgun (WGS) entry which is preliminary data.</text>
</comment>
<evidence type="ECO:0000313" key="2">
    <source>
        <dbReference type="Proteomes" id="UP000014585"/>
    </source>
</evidence>
<accession>S3IGH9</accession>
<dbReference type="EMBL" id="ATDT01000038">
    <property type="protein sequence ID" value="EPF12973.1"/>
    <property type="molecule type" value="Genomic_DNA"/>
</dbReference>
<proteinExistence type="predicted"/>
<dbReference type="STRING" id="566551.HMPREF0201_04576"/>
<name>S3IGH9_9ENTR</name>
<protein>
    <submittedName>
        <fullName evidence="1">Uncharacterized protein</fullName>
    </submittedName>
</protein>
<dbReference type="Proteomes" id="UP000014585">
    <property type="component" value="Unassembled WGS sequence"/>
</dbReference>